<accession>A0ABP0S3J9</accession>
<protein>
    <submittedName>
        <fullName evidence="1">Uncharacterized protein</fullName>
    </submittedName>
</protein>
<gene>
    <name evidence="1" type="ORF">CCMP2556_LOCUS49921</name>
</gene>
<dbReference type="EMBL" id="CAXAMN010026917">
    <property type="protein sequence ID" value="CAK9106916.1"/>
    <property type="molecule type" value="Genomic_DNA"/>
</dbReference>
<dbReference type="InterPro" id="IPR007364">
    <property type="entry name" value="SFM1-like"/>
</dbReference>
<evidence type="ECO:0000313" key="1">
    <source>
        <dbReference type="EMBL" id="CAK9106916.1"/>
    </source>
</evidence>
<name>A0ABP0S3J9_9DINO</name>
<sequence>MAKRSKAGPLYIVEHLEEGLGEWCRLEYKHMASFVPPEQLVFVRWPAEEDVTQLVSSGAAPKANTKRLEQLVPPADWPGAQFVHS</sequence>
<dbReference type="Pfam" id="PF04252">
    <property type="entry name" value="SFM1-like"/>
    <property type="match status" value="1"/>
</dbReference>
<reference evidence="1 2" key="1">
    <citation type="submission" date="2024-02" db="EMBL/GenBank/DDBJ databases">
        <authorList>
            <person name="Chen Y."/>
            <person name="Shah S."/>
            <person name="Dougan E. K."/>
            <person name="Thang M."/>
            <person name="Chan C."/>
        </authorList>
    </citation>
    <scope>NUCLEOTIDE SEQUENCE [LARGE SCALE GENOMIC DNA]</scope>
</reference>
<proteinExistence type="predicted"/>
<organism evidence="1 2">
    <name type="scientific">Durusdinium trenchii</name>
    <dbReference type="NCBI Taxonomy" id="1381693"/>
    <lineage>
        <taxon>Eukaryota</taxon>
        <taxon>Sar</taxon>
        <taxon>Alveolata</taxon>
        <taxon>Dinophyceae</taxon>
        <taxon>Suessiales</taxon>
        <taxon>Symbiodiniaceae</taxon>
        <taxon>Durusdinium</taxon>
    </lineage>
</organism>
<evidence type="ECO:0000313" key="2">
    <source>
        <dbReference type="Proteomes" id="UP001642484"/>
    </source>
</evidence>
<dbReference type="Proteomes" id="UP001642484">
    <property type="component" value="Unassembled WGS sequence"/>
</dbReference>
<keyword evidence="2" id="KW-1185">Reference proteome</keyword>
<comment type="caution">
    <text evidence="1">The sequence shown here is derived from an EMBL/GenBank/DDBJ whole genome shotgun (WGS) entry which is preliminary data.</text>
</comment>